<feature type="domain" description="Trimeric autotransporter adhesin YadA-like C-terminal membrane anchor" evidence="13">
    <location>
        <begin position="2009"/>
        <end position="2069"/>
    </location>
</feature>
<dbReference type="PROSITE" id="PS51318">
    <property type="entry name" value="TAT"/>
    <property type="match status" value="1"/>
</dbReference>
<feature type="domain" description="Trimeric autotransporter adhesin YadA-like stalk" evidence="15">
    <location>
        <begin position="1383"/>
        <end position="1411"/>
    </location>
</feature>
<dbReference type="InterPro" id="IPR011049">
    <property type="entry name" value="Serralysin-like_metalloprot_C"/>
</dbReference>
<feature type="domain" description="Trimeric autotransporter adhesin YadA-like stalk" evidence="15">
    <location>
        <begin position="509"/>
        <end position="544"/>
    </location>
</feature>
<feature type="domain" description="Trimeric autotransporter adhesin YadA-like stalk" evidence="15">
    <location>
        <begin position="806"/>
        <end position="841"/>
    </location>
</feature>
<evidence type="ECO:0000256" key="3">
    <source>
        <dbReference type="ARBA" id="ARBA00005848"/>
    </source>
</evidence>
<evidence type="ECO:0000259" key="14">
    <source>
        <dbReference type="Pfam" id="PF05658"/>
    </source>
</evidence>
<dbReference type="InterPro" id="IPR024973">
    <property type="entry name" value="ESPR"/>
</dbReference>
<evidence type="ECO:0000256" key="8">
    <source>
        <dbReference type="ARBA" id="ARBA00022927"/>
    </source>
</evidence>
<dbReference type="Pfam" id="PF05658">
    <property type="entry name" value="YadA_head"/>
    <property type="match status" value="11"/>
</dbReference>
<accession>A0A6P2T789</accession>
<feature type="domain" description="Trimeric autotransporter adhesin YadA-like head" evidence="14">
    <location>
        <begin position="365"/>
        <end position="390"/>
    </location>
</feature>
<protein>
    <submittedName>
        <fullName evidence="17">Transporter</fullName>
    </submittedName>
</protein>
<dbReference type="Gene3D" id="3.30.1300.30">
    <property type="entry name" value="GSPII I/J protein-like"/>
    <property type="match status" value="1"/>
</dbReference>
<feature type="domain" description="Trimeric autotransporter adhesin YadA-like head" evidence="14">
    <location>
        <begin position="1519"/>
        <end position="1545"/>
    </location>
</feature>
<comment type="similarity">
    <text evidence="3">Belongs to the autotransporter-2 (AT-2) (TC 1.B.40) family.</text>
</comment>
<feature type="domain" description="Trimeric autotransporter adhesin YadA-like stalk" evidence="15">
    <location>
        <begin position="1597"/>
        <end position="1624"/>
    </location>
</feature>
<dbReference type="Pfam" id="PF05662">
    <property type="entry name" value="YadA_stalk"/>
    <property type="match status" value="13"/>
</dbReference>
<evidence type="ECO:0000256" key="5">
    <source>
        <dbReference type="ARBA" id="ARBA00022452"/>
    </source>
</evidence>
<reference evidence="17 18" key="1">
    <citation type="submission" date="2019-09" db="EMBL/GenBank/DDBJ databases">
        <authorList>
            <person name="Depoorter E."/>
        </authorList>
    </citation>
    <scope>NUCLEOTIDE SEQUENCE [LARGE SCALE GENOMIC DNA]</scope>
    <source>
        <strain evidence="17">R-18109</strain>
    </source>
</reference>
<dbReference type="EMBL" id="CABVQH010000002">
    <property type="protein sequence ID" value="VWC56273.1"/>
    <property type="molecule type" value="Genomic_DNA"/>
</dbReference>
<dbReference type="InterPro" id="IPR008640">
    <property type="entry name" value="Adhesin_Head_dom"/>
</dbReference>
<feature type="domain" description="Trimeric autotransporter adhesin YadA-like head" evidence="14">
    <location>
        <begin position="940"/>
        <end position="966"/>
    </location>
</feature>
<evidence type="ECO:0000256" key="11">
    <source>
        <dbReference type="SAM" id="MobiDB-lite"/>
    </source>
</evidence>
<evidence type="ECO:0000259" key="16">
    <source>
        <dbReference type="Pfam" id="PF13018"/>
    </source>
</evidence>
<dbReference type="InterPro" id="IPR045584">
    <property type="entry name" value="Pilin-like"/>
</dbReference>
<evidence type="ECO:0000313" key="18">
    <source>
        <dbReference type="Proteomes" id="UP000494260"/>
    </source>
</evidence>
<feature type="domain" description="Trimeric autotransporter adhesin YadA-like stalk" evidence="15">
    <location>
        <begin position="1794"/>
        <end position="1832"/>
    </location>
</feature>
<feature type="compositionally biased region" description="Low complexity" evidence="11">
    <location>
        <begin position="1878"/>
        <end position="1898"/>
    </location>
</feature>
<feature type="region of interest" description="Disordered" evidence="11">
    <location>
        <begin position="1052"/>
        <end position="1083"/>
    </location>
</feature>
<evidence type="ECO:0000256" key="6">
    <source>
        <dbReference type="ARBA" id="ARBA00022692"/>
    </source>
</evidence>
<feature type="domain" description="Trimeric autotransporter adhesin YadA-like stalk" evidence="15">
    <location>
        <begin position="655"/>
        <end position="697"/>
    </location>
</feature>
<evidence type="ECO:0000256" key="12">
    <source>
        <dbReference type="SAM" id="Phobius"/>
    </source>
</evidence>
<dbReference type="GO" id="GO:0009986">
    <property type="term" value="C:cell surface"/>
    <property type="evidence" value="ECO:0007669"/>
    <property type="project" value="UniProtKB-SubCell"/>
</dbReference>
<evidence type="ECO:0000256" key="2">
    <source>
        <dbReference type="ARBA" id="ARBA00004442"/>
    </source>
</evidence>
<evidence type="ECO:0000256" key="9">
    <source>
        <dbReference type="ARBA" id="ARBA00023136"/>
    </source>
</evidence>
<feature type="domain" description="Trimeric autotransporter adhesin YadA-like head" evidence="14">
    <location>
        <begin position="200"/>
        <end position="225"/>
    </location>
</feature>
<sequence length="2069" mass="199234">MNKIYRTIWNESIRAWVAVHENAAACGKAPRSSRRRMSRGLLALGMAATGLAATTPAAFAQVTTSGSDQGFGIGSTSRGNANCVAIGAKGSSNAVANCGGADALAVGNGATATGATSAAFGYSARAINNGDLAMGATAYASGGAGNLSAVALGRGATAVGEDALALGNSANAQVNYGAALGNFAQVTARNALAVGNSSNAGGVAATAIGNFATATGANAVAIGGGGVPGAFIGAQATGTGAVAIGGDLVRAAAASATNGIALGGEASVAAGANSGIAIGRGATVAAAATYGIAQGDGAAANQANDIAIGLNAATNANSAGNNIAVGNGVTTGANGQNVAMGSDGTTANAGSASGGAVAIGRGQKATGDGAVALGDPNTAKGTGAVALGANNVAAGDTGGNSAATGAVAIGSGNQAVGQGAVALGNASSAAAAGALALGDTAQSTAQNAIAFGSNAKASHAGSVALGANAVADGSTLGNAGYNPGSGTIAGTSPVGEVSVGSAGAERRMTNVAAGSGDTDAVNVSQLKSLGTNVNNLGNTTAAAIGGGASYDPATGNVSAPTFNIAGGQQTSVGDAINALNQGWNVTTSGNASGTAVTAIKPGATMTVDGGKNIALTQNGSTISIATSDTPTFTSVGIDNGGPVLSGSGLDMAGQKVTNVASGNVSSTSTDAVNGSQLNQTNQTVNNLGDSTASVIGGGASYDPATGKVTGPTYNIAGGQQTTISDAINALNEGWNVTTSGNASGTAVTAIKPGATMTVDGGKNIALTQNGSTISIATSDTPTFTSVGINNGGPVLSGSGLDMAGQKITNVAPGDVSSTSTDAVNGSQLNDTNQKVQQVSDQAVKYDTNPDGSINYNSVTMNPGGSPTKVTNVAAGDVSATSTDAVNGSQLNDTNQNVTKLGDTITNIAGDTSQSYTDQNGMGIRYARTNEAGLPQTDAFAQAPGSTAVGYSATASAADALALGREATSSHAGSVALGAHAVADGSTLGNAAYNPGSGTVAGTSPVGEVSVGSAGAERRLTNVAAGSGDTDAVNVSQLKALQSSVGDVSDRAVKYDGNPGDPKTQITLEGPTSTDGGKTGGTKITNVAQGDVSANSTDAVNGSQLNQTNQTVNNLGDSTASVIGGGASYDPATGKVTGPTYNIAGGQQTTISDAINALNQGWNVTTSGNASGTSVTAVKPGDTMTVDGGKNIALTQDGQKISIATSDTPTFTSVGIDNGGPVLSGSGLDMAGQKVTNVAPGDVSSTSTDAVNGSQLNETNQNVTKLGDTVTNIAGDTSQSYTDQNGMGIRYARTNEAGLPQTDAFAQASGSTAVGYSATASAADALALGREATSSHAGSVALGAHAIADGSTLGNAAYNPGSGTIAGTSPVGEVSVGSSGAERRLTNVAAGSGDTDAVNVSQLKALQSNVGDVSDRAVKYDGNPGDPKTQITLEGPASTDGGKTGGTKITNVAQGDVSANSTDAVNGSQLNETNRNVTKLGDTVTNIAGDTSQAYTDQNGMGIRYARTNEAGLPQTDAFAQAPGSTAVGYSATASAADALALGREATASHAGSVALGAHAVADGSTLGNAAYNPGSGTIAGTSPVGEVSVGSSGAERRLTNVAAGSVDTDAVNVSQLKSVEANVSDLDAGAVKYDRNPDGTIDYTHVTMNPGGAPTTITNVAAGELSATSTDAVNGSQLYETNQNVTRLGDQIDTIANGGGIKYFHANGGSVTPLPDSQANGAGSTAMGPAAVANGANTVAVGNGAVASKDGDVALGAGSVADRGAEQYTGKYSGADNTTAGTVSVGAPGAERTISNVADGREATDAVNVRQLDGAVKAANDYTDQQVQKVAGDVVHVGDQIDRLGDRVTNVEGDVNNIKKGAGGMFQVSQDQTPVAPSASGSNSVAGGAGAVASGSNSTAIGNQASATGSNSTALGNGAKASGSNSVALGAGSDGSRDNAVSVGAAGQERQIVNVAPGTAGTDAVNVNQLRDMERGLGGQIAGVRNDLQSMDHRLSAGVAAAMAMAGLPQAYLPGRSMVALGGGTWRGESGVALGLSTISDNGKWVVKGSASSTSRGDVGGSVGVGYQW</sequence>
<feature type="compositionally biased region" description="Low complexity" evidence="11">
    <location>
        <begin position="1069"/>
        <end position="1083"/>
    </location>
</feature>
<dbReference type="Proteomes" id="UP000494260">
    <property type="component" value="Unassembled WGS sequence"/>
</dbReference>
<keyword evidence="6 12" id="KW-0812">Transmembrane</keyword>
<dbReference type="GO" id="GO:0015031">
    <property type="term" value="P:protein transport"/>
    <property type="evidence" value="ECO:0007669"/>
    <property type="project" value="UniProtKB-KW"/>
</dbReference>
<feature type="domain" description="Trimeric autotransporter adhesin YadA-like stalk" evidence="15">
    <location>
        <begin position="1657"/>
        <end position="1697"/>
    </location>
</feature>
<dbReference type="SUPFAM" id="SSF101967">
    <property type="entry name" value="Adhesin YadA, collagen-binding domain"/>
    <property type="match status" value="14"/>
</dbReference>
<dbReference type="Gene3D" id="6.10.250.2120">
    <property type="match status" value="1"/>
</dbReference>
<evidence type="ECO:0000256" key="1">
    <source>
        <dbReference type="ARBA" id="ARBA00004241"/>
    </source>
</evidence>
<feature type="domain" description="Trimeric autotransporter adhesin YadA-like stalk" evidence="15">
    <location>
        <begin position="1447"/>
        <end position="1489"/>
    </location>
</feature>
<evidence type="ECO:0000256" key="4">
    <source>
        <dbReference type="ARBA" id="ARBA00022448"/>
    </source>
</evidence>
<name>A0A6P2T789_BURL3</name>
<comment type="subcellular location">
    <subcellularLocation>
        <location evidence="2">Cell outer membrane</location>
    </subcellularLocation>
    <subcellularLocation>
        <location evidence="1">Cell surface</location>
    </subcellularLocation>
</comment>
<keyword evidence="10" id="KW-0998">Cell outer membrane</keyword>
<feature type="domain" description="Trimeric autotransporter adhesin YadA-like head" evidence="14">
    <location>
        <begin position="404"/>
        <end position="426"/>
    </location>
</feature>
<feature type="domain" description="Trimeric autotransporter adhesin YadA-like head" evidence="14">
    <location>
        <begin position="444"/>
        <end position="469"/>
    </location>
</feature>
<feature type="domain" description="Trimeric autotransporter adhesin YadA-like head" evidence="14">
    <location>
        <begin position="1719"/>
        <end position="1745"/>
    </location>
</feature>
<dbReference type="Pfam" id="PF03895">
    <property type="entry name" value="YadA_anchor"/>
    <property type="match status" value="1"/>
</dbReference>
<feature type="domain" description="Trimeric autotransporter adhesin YadA-like stalk" evidence="15">
    <location>
        <begin position="1233"/>
        <end position="1275"/>
    </location>
</feature>
<keyword evidence="7" id="KW-0732">Signal</keyword>
<keyword evidence="9 12" id="KW-0472">Membrane</keyword>
<keyword evidence="4" id="KW-0813">Transport</keyword>
<evidence type="ECO:0000259" key="15">
    <source>
        <dbReference type="Pfam" id="PF05662"/>
    </source>
</evidence>
<dbReference type="Gene3D" id="2.150.10.10">
    <property type="entry name" value="Serralysin-like metalloprotease, C-terminal"/>
    <property type="match status" value="16"/>
</dbReference>
<evidence type="ECO:0000256" key="10">
    <source>
        <dbReference type="ARBA" id="ARBA00023237"/>
    </source>
</evidence>
<feature type="domain" description="Trimeric autotransporter adhesin YadA-like stalk" evidence="15">
    <location>
        <begin position="1082"/>
        <end position="1124"/>
    </location>
</feature>
<evidence type="ECO:0000313" key="17">
    <source>
        <dbReference type="EMBL" id="VWC56273.1"/>
    </source>
</evidence>
<dbReference type="CDD" id="cd12820">
    <property type="entry name" value="LbR_YadA-like"/>
    <property type="match status" value="1"/>
</dbReference>
<feature type="compositionally biased region" description="Polar residues" evidence="11">
    <location>
        <begin position="1899"/>
        <end position="1915"/>
    </location>
</feature>
<feature type="domain" description="Trimeric autotransporter adhesin YadA-like stalk" evidence="15">
    <location>
        <begin position="1951"/>
        <end position="1983"/>
    </location>
</feature>
<organism evidence="17 18">
    <name type="scientific">Burkholderia lata (strain ATCC 17760 / DSM 23089 / LMG 22485 / NCIMB 9086 / R18194 / 383)</name>
    <dbReference type="NCBI Taxonomy" id="482957"/>
    <lineage>
        <taxon>Bacteria</taxon>
        <taxon>Pseudomonadati</taxon>
        <taxon>Pseudomonadota</taxon>
        <taxon>Betaproteobacteria</taxon>
        <taxon>Burkholderiales</taxon>
        <taxon>Burkholderiaceae</taxon>
        <taxon>Burkholderia</taxon>
        <taxon>Burkholderia cepacia complex</taxon>
    </lineage>
</organism>
<dbReference type="InterPro" id="IPR008635">
    <property type="entry name" value="Coiled_stalk_dom"/>
</dbReference>
<dbReference type="InterPro" id="IPR006311">
    <property type="entry name" value="TAT_signal"/>
</dbReference>
<keyword evidence="8" id="KW-0653">Protein transport</keyword>
<keyword evidence="5" id="KW-1134">Transmembrane beta strand</keyword>
<dbReference type="GO" id="GO:0009279">
    <property type="term" value="C:cell outer membrane"/>
    <property type="evidence" value="ECO:0007669"/>
    <property type="project" value="UniProtKB-SubCell"/>
</dbReference>
<feature type="domain" description="Trimeric autotransporter adhesin YadA-like head" evidence="14">
    <location>
        <begin position="1879"/>
        <end position="1905"/>
    </location>
</feature>
<gene>
    <name evidence="17" type="ORF">BLA18109_00881</name>
</gene>
<proteinExistence type="inferred from homology"/>
<feature type="domain" description="Trimeric autotransporter adhesin YadA-like head" evidence="14">
    <location>
        <begin position="1305"/>
        <end position="1331"/>
    </location>
</feature>
<dbReference type="InterPro" id="IPR005594">
    <property type="entry name" value="YadA_C"/>
</dbReference>
<dbReference type="SUPFAM" id="SSF54523">
    <property type="entry name" value="Pili subunits"/>
    <property type="match status" value="1"/>
</dbReference>
<keyword evidence="12" id="KW-1133">Transmembrane helix</keyword>
<evidence type="ECO:0000259" key="13">
    <source>
        <dbReference type="Pfam" id="PF03895"/>
    </source>
</evidence>
<feature type="transmembrane region" description="Helical" evidence="12">
    <location>
        <begin position="41"/>
        <end position="59"/>
    </location>
</feature>
<feature type="domain" description="Trimeric autotransporter adhesin YadA-like head" evidence="14">
    <location>
        <begin position="148"/>
        <end position="170"/>
    </location>
</feature>
<feature type="domain" description="Trimeric autotransporter adhesin YadA-like stalk" evidence="15">
    <location>
        <begin position="1018"/>
        <end position="1046"/>
    </location>
</feature>
<feature type="region of interest" description="Disordered" evidence="11">
    <location>
        <begin position="1419"/>
        <end position="1446"/>
    </location>
</feature>
<feature type="domain" description="Trimeric autotransporter adhesin YadA-like head" evidence="14">
    <location>
        <begin position="1907"/>
        <end position="1933"/>
    </location>
</feature>
<dbReference type="RefSeq" id="WP_217484288.1">
    <property type="nucleotide sequence ID" value="NZ_CABVQH010000002.1"/>
</dbReference>
<feature type="region of interest" description="Disordered" evidence="11">
    <location>
        <begin position="1872"/>
        <end position="1943"/>
    </location>
</feature>
<feature type="domain" description="Trimeric autotransporter adhesin YadA-like stalk" evidence="15">
    <location>
        <begin position="868"/>
        <end position="910"/>
    </location>
</feature>
<evidence type="ECO:0000256" key="7">
    <source>
        <dbReference type="ARBA" id="ARBA00022729"/>
    </source>
</evidence>
<feature type="domain" description="ESPR" evidence="16">
    <location>
        <begin position="1"/>
        <end position="45"/>
    </location>
</feature>
<dbReference type="Pfam" id="PF13018">
    <property type="entry name" value="ESPR"/>
    <property type="match status" value="1"/>
</dbReference>